<dbReference type="AlphaFoldDB" id="A0A1G9KJA6"/>
<dbReference type="STRING" id="192904.SAMN04488514_1011007"/>
<dbReference type="InterPro" id="IPR008978">
    <property type="entry name" value="HSP20-like_chaperone"/>
</dbReference>
<name>A0A1G9KJA6_9FLAO</name>
<dbReference type="OrthoDB" id="1437155at2"/>
<dbReference type="SUPFAM" id="SSF49764">
    <property type="entry name" value="HSP20-like chaperones"/>
    <property type="match status" value="1"/>
</dbReference>
<dbReference type="Proteomes" id="UP000199440">
    <property type="component" value="Unassembled WGS sequence"/>
</dbReference>
<proteinExistence type="predicted"/>
<keyword evidence="3" id="KW-1185">Reference proteome</keyword>
<feature type="domain" description="SHSP" evidence="1">
    <location>
        <begin position="30"/>
        <end position="128"/>
    </location>
</feature>
<dbReference type="InterPro" id="IPR002068">
    <property type="entry name" value="A-crystallin/Hsp20_dom"/>
</dbReference>
<evidence type="ECO:0000259" key="1">
    <source>
        <dbReference type="Pfam" id="PF00011"/>
    </source>
</evidence>
<reference evidence="2 3" key="1">
    <citation type="submission" date="2016-10" db="EMBL/GenBank/DDBJ databases">
        <authorList>
            <person name="de Groot N.N."/>
        </authorList>
    </citation>
    <scope>NUCLEOTIDE SEQUENCE [LARGE SCALE GENOMIC DNA]</scope>
    <source>
        <strain evidence="2 3">DSM 19886</strain>
    </source>
</reference>
<protein>
    <submittedName>
        <fullName evidence="2">Hsp20/alpha crystallin family protein</fullName>
    </submittedName>
</protein>
<dbReference type="RefSeq" id="WP_089885974.1">
    <property type="nucleotide sequence ID" value="NZ_FNGV01000001.1"/>
</dbReference>
<accession>A0A1G9KJA6</accession>
<dbReference type="EMBL" id="FNGV01000001">
    <property type="protein sequence ID" value="SDL49535.1"/>
    <property type="molecule type" value="Genomic_DNA"/>
</dbReference>
<dbReference type="CDD" id="cd00298">
    <property type="entry name" value="ACD_sHsps_p23-like"/>
    <property type="match status" value="1"/>
</dbReference>
<dbReference type="Pfam" id="PF00011">
    <property type="entry name" value="HSP20"/>
    <property type="match status" value="1"/>
</dbReference>
<sequence>MEALINIKRKNNRHSVNSFPLLRFKKFQMNVDDSGVHIRLSANFLKADNHRVRVQDGMLHLKIKHPKSAHSFYGNSFAAETAERDTDLEIRLPDKRHQKINSVRFKNGILQVHLVDKNNVNNPEKSVQPAFRSNRLIAS</sequence>
<organism evidence="2 3">
    <name type="scientific">Kriegella aquimaris</name>
    <dbReference type="NCBI Taxonomy" id="192904"/>
    <lineage>
        <taxon>Bacteria</taxon>
        <taxon>Pseudomonadati</taxon>
        <taxon>Bacteroidota</taxon>
        <taxon>Flavobacteriia</taxon>
        <taxon>Flavobacteriales</taxon>
        <taxon>Flavobacteriaceae</taxon>
        <taxon>Kriegella</taxon>
    </lineage>
</organism>
<evidence type="ECO:0000313" key="3">
    <source>
        <dbReference type="Proteomes" id="UP000199440"/>
    </source>
</evidence>
<gene>
    <name evidence="2" type="ORF">SAMN04488514_1011007</name>
</gene>
<dbReference type="Gene3D" id="2.60.40.790">
    <property type="match status" value="1"/>
</dbReference>
<evidence type="ECO:0000313" key="2">
    <source>
        <dbReference type="EMBL" id="SDL49535.1"/>
    </source>
</evidence>